<gene>
    <name evidence="2" type="ORF">GlitD10_0614</name>
</gene>
<sequence>MTVSLDKQQTAQYSQWYPATWQDYEKLRDVESFERAQLFFHDHQLLVENMGWEGINHAKVRELFSMIFYLWFSQFSEQTATLMGGCLLEKKDKQAAAPDLIVYVGEDAPIYQEGERRYIDLNQCRVPDLVGEVSDTTLAIDMREKADIYAKLGIPEYWVIDIKGKRVFAFYRSETGIYLQIETSQILAGLPINLLNQTLEKVSISNVEAAAWFSQQLQQGERQ</sequence>
<dbReference type="Proteomes" id="UP000180235">
    <property type="component" value="Chromosome"/>
</dbReference>
<dbReference type="PANTHER" id="PTHR35400">
    <property type="entry name" value="SLR1083 PROTEIN"/>
    <property type="match status" value="1"/>
</dbReference>
<dbReference type="AlphaFoldDB" id="A0A1J0AAF8"/>
<protein>
    <submittedName>
        <fullName evidence="2">Uncharacterized protein conserved in cyanobacteria</fullName>
    </submittedName>
</protein>
<organism evidence="2 3">
    <name type="scientific">Gloeomargarita lithophora Alchichica-D10</name>
    <dbReference type="NCBI Taxonomy" id="1188229"/>
    <lineage>
        <taxon>Bacteria</taxon>
        <taxon>Bacillati</taxon>
        <taxon>Cyanobacteriota</taxon>
        <taxon>Cyanophyceae</taxon>
        <taxon>Gloeomargaritales</taxon>
        <taxon>Gloeomargaritaceae</taxon>
        <taxon>Gloeomargarita</taxon>
    </lineage>
</organism>
<name>A0A1J0AAF8_9CYAN</name>
<dbReference type="Pfam" id="PF05685">
    <property type="entry name" value="Uma2"/>
    <property type="match status" value="1"/>
</dbReference>
<dbReference type="SUPFAM" id="SSF52980">
    <property type="entry name" value="Restriction endonuclease-like"/>
    <property type="match status" value="1"/>
</dbReference>
<dbReference type="RefSeq" id="WP_071453601.1">
    <property type="nucleotide sequence ID" value="NZ_CP017675.1"/>
</dbReference>
<proteinExistence type="predicted"/>
<accession>A0A1J0AAF8</accession>
<evidence type="ECO:0000259" key="1">
    <source>
        <dbReference type="Pfam" id="PF05685"/>
    </source>
</evidence>
<dbReference type="OrthoDB" id="459822at2"/>
<dbReference type="InterPro" id="IPR011335">
    <property type="entry name" value="Restrct_endonuc-II-like"/>
</dbReference>
<dbReference type="STRING" id="1188229.GlitD10_0614"/>
<dbReference type="PANTHER" id="PTHR35400:SF1">
    <property type="entry name" value="SLR1083 PROTEIN"/>
    <property type="match status" value="1"/>
</dbReference>
<feature type="domain" description="Putative restriction endonuclease" evidence="1">
    <location>
        <begin position="21"/>
        <end position="186"/>
    </location>
</feature>
<dbReference type="KEGG" id="glt:GlitD10_0614"/>
<dbReference type="EMBL" id="CP017675">
    <property type="protein sequence ID" value="APB32928.1"/>
    <property type="molecule type" value="Genomic_DNA"/>
</dbReference>
<dbReference type="Gene3D" id="3.90.1570.10">
    <property type="entry name" value="tt1808, chain A"/>
    <property type="match status" value="1"/>
</dbReference>
<dbReference type="InterPro" id="IPR012296">
    <property type="entry name" value="Nuclease_put_TT1808"/>
</dbReference>
<reference evidence="2 3" key="1">
    <citation type="submission" date="2016-10" db="EMBL/GenBank/DDBJ databases">
        <title>Description of Gloeomargarita lithophora gen. nov., sp. nov., a thylakoid-bearing basal-branching cyanobacterium with intracellular carbonates, and proposal for Gloeomargaritales ord. nov.</title>
        <authorList>
            <person name="Moreira D."/>
            <person name="Tavera R."/>
            <person name="Benzerara K."/>
            <person name="Skouri-Panet F."/>
            <person name="Couradeau E."/>
            <person name="Gerard E."/>
            <person name="Loussert C."/>
            <person name="Novelo E."/>
            <person name="Zivanovic Y."/>
            <person name="Lopez-Garcia P."/>
        </authorList>
    </citation>
    <scope>NUCLEOTIDE SEQUENCE [LARGE SCALE GENOMIC DNA]</scope>
    <source>
        <strain evidence="2 3">D10</strain>
    </source>
</reference>
<keyword evidence="3" id="KW-1185">Reference proteome</keyword>
<evidence type="ECO:0000313" key="2">
    <source>
        <dbReference type="EMBL" id="APB32928.1"/>
    </source>
</evidence>
<dbReference type="CDD" id="cd06260">
    <property type="entry name" value="DUF820-like"/>
    <property type="match status" value="1"/>
</dbReference>
<dbReference type="InterPro" id="IPR008538">
    <property type="entry name" value="Uma2"/>
</dbReference>
<evidence type="ECO:0000313" key="3">
    <source>
        <dbReference type="Proteomes" id="UP000180235"/>
    </source>
</evidence>